<evidence type="ECO:0000313" key="1">
    <source>
        <dbReference type="EMBL" id="PPR92894.1"/>
    </source>
</evidence>
<dbReference type="OrthoDB" id="950999at2759"/>
<evidence type="ECO:0000313" key="2">
    <source>
        <dbReference type="Proteomes" id="UP000239757"/>
    </source>
</evidence>
<dbReference type="AlphaFoldDB" id="A0A2P5WP78"/>
<dbReference type="EMBL" id="KZ666923">
    <property type="protein sequence ID" value="PPR92894.1"/>
    <property type="molecule type" value="Genomic_DNA"/>
</dbReference>
<gene>
    <name evidence="1" type="ORF">GOBAR_AA27783</name>
</gene>
<proteinExistence type="predicted"/>
<dbReference type="Proteomes" id="UP000239757">
    <property type="component" value="Unassembled WGS sequence"/>
</dbReference>
<accession>A0A2P5WP78</accession>
<reference evidence="1 2" key="1">
    <citation type="submission" date="2015-01" db="EMBL/GenBank/DDBJ databases">
        <title>Genome of allotetraploid Gossypium barbadense reveals genomic plasticity and fiber elongation in cotton evolution.</title>
        <authorList>
            <person name="Chen X."/>
            <person name="Liu X."/>
            <person name="Zhao B."/>
            <person name="Zheng H."/>
            <person name="Hu Y."/>
            <person name="Lu G."/>
            <person name="Yang C."/>
            <person name="Chen J."/>
            <person name="Shan C."/>
            <person name="Zhang L."/>
            <person name="Zhou Y."/>
            <person name="Wang L."/>
            <person name="Guo W."/>
            <person name="Bai Y."/>
            <person name="Ruan J."/>
            <person name="Shangguan X."/>
            <person name="Mao Y."/>
            <person name="Jiang J."/>
            <person name="Zhu Y."/>
            <person name="Lei J."/>
            <person name="Kang H."/>
            <person name="Chen S."/>
            <person name="He X."/>
            <person name="Wang R."/>
            <person name="Wang Y."/>
            <person name="Chen J."/>
            <person name="Wang L."/>
            <person name="Yu S."/>
            <person name="Wang B."/>
            <person name="Wei J."/>
            <person name="Song S."/>
            <person name="Lu X."/>
            <person name="Gao Z."/>
            <person name="Gu W."/>
            <person name="Deng X."/>
            <person name="Ma D."/>
            <person name="Wang S."/>
            <person name="Liang W."/>
            <person name="Fang L."/>
            <person name="Cai C."/>
            <person name="Zhu X."/>
            <person name="Zhou B."/>
            <person name="Zhang Y."/>
            <person name="Chen Z."/>
            <person name="Xu S."/>
            <person name="Zhu R."/>
            <person name="Wang S."/>
            <person name="Zhang T."/>
            <person name="Zhao G."/>
        </authorList>
    </citation>
    <scope>NUCLEOTIDE SEQUENCE [LARGE SCALE GENOMIC DNA]</scope>
    <source>
        <strain evidence="2">cv. Xinhai21</strain>
        <tissue evidence="1">Leaf</tissue>
    </source>
</reference>
<sequence>MVYMSIEKQELCLGKVRYKKSAKDKSIPLRFSTNSEKENMKKRLGLEDEVQVSIRGTVLSCESSADKMVPYENTGVGADDAEGRQIVKAAWFQPRFHRECLLNAIIFIYIHTYSLVKACLLNLNLSHLPQTEFKCCRNTSGMHASIEGGHVTVEPQKKREQPPCIRAENQRRVGRVKLELIQQPNLLGLRVNIATLLDSMLRRVGDTILTVHNIQINNMGNTYEE</sequence>
<name>A0A2P5WP78_GOSBA</name>
<protein>
    <submittedName>
        <fullName evidence="1">Uncharacterized protein</fullName>
    </submittedName>
</protein>
<organism evidence="1 2">
    <name type="scientific">Gossypium barbadense</name>
    <name type="common">Sea Island cotton</name>
    <name type="synonym">Hibiscus barbadensis</name>
    <dbReference type="NCBI Taxonomy" id="3634"/>
    <lineage>
        <taxon>Eukaryota</taxon>
        <taxon>Viridiplantae</taxon>
        <taxon>Streptophyta</taxon>
        <taxon>Embryophyta</taxon>
        <taxon>Tracheophyta</taxon>
        <taxon>Spermatophyta</taxon>
        <taxon>Magnoliopsida</taxon>
        <taxon>eudicotyledons</taxon>
        <taxon>Gunneridae</taxon>
        <taxon>Pentapetalae</taxon>
        <taxon>rosids</taxon>
        <taxon>malvids</taxon>
        <taxon>Malvales</taxon>
        <taxon>Malvaceae</taxon>
        <taxon>Malvoideae</taxon>
        <taxon>Gossypium</taxon>
    </lineage>
</organism>